<evidence type="ECO:0000313" key="1">
    <source>
        <dbReference type="EMBL" id="KAF2470251.1"/>
    </source>
</evidence>
<organism evidence="1 2">
    <name type="scientific">Lindgomyces ingoldianus</name>
    <dbReference type="NCBI Taxonomy" id="673940"/>
    <lineage>
        <taxon>Eukaryota</taxon>
        <taxon>Fungi</taxon>
        <taxon>Dikarya</taxon>
        <taxon>Ascomycota</taxon>
        <taxon>Pezizomycotina</taxon>
        <taxon>Dothideomycetes</taxon>
        <taxon>Pleosporomycetidae</taxon>
        <taxon>Pleosporales</taxon>
        <taxon>Lindgomycetaceae</taxon>
        <taxon>Lindgomyces</taxon>
    </lineage>
</organism>
<evidence type="ECO:0000313" key="2">
    <source>
        <dbReference type="Proteomes" id="UP000799755"/>
    </source>
</evidence>
<accession>A0ACB6QTI9</accession>
<gene>
    <name evidence="1" type="ORF">BDR25DRAFT_334368</name>
</gene>
<reference evidence="1" key="1">
    <citation type="journal article" date="2020" name="Stud. Mycol.">
        <title>101 Dothideomycetes genomes: a test case for predicting lifestyles and emergence of pathogens.</title>
        <authorList>
            <person name="Haridas S."/>
            <person name="Albert R."/>
            <person name="Binder M."/>
            <person name="Bloem J."/>
            <person name="Labutti K."/>
            <person name="Salamov A."/>
            <person name="Andreopoulos B."/>
            <person name="Baker S."/>
            <person name="Barry K."/>
            <person name="Bills G."/>
            <person name="Bluhm B."/>
            <person name="Cannon C."/>
            <person name="Castanera R."/>
            <person name="Culley D."/>
            <person name="Daum C."/>
            <person name="Ezra D."/>
            <person name="Gonzalez J."/>
            <person name="Henrissat B."/>
            <person name="Kuo A."/>
            <person name="Liang C."/>
            <person name="Lipzen A."/>
            <person name="Lutzoni F."/>
            <person name="Magnuson J."/>
            <person name="Mondo S."/>
            <person name="Nolan M."/>
            <person name="Ohm R."/>
            <person name="Pangilinan J."/>
            <person name="Park H.-J."/>
            <person name="Ramirez L."/>
            <person name="Alfaro M."/>
            <person name="Sun H."/>
            <person name="Tritt A."/>
            <person name="Yoshinaga Y."/>
            <person name="Zwiers L.-H."/>
            <person name="Turgeon B."/>
            <person name="Goodwin S."/>
            <person name="Spatafora J."/>
            <person name="Crous P."/>
            <person name="Grigoriev I."/>
        </authorList>
    </citation>
    <scope>NUCLEOTIDE SEQUENCE</scope>
    <source>
        <strain evidence="1">ATCC 200398</strain>
    </source>
</reference>
<name>A0ACB6QTI9_9PLEO</name>
<comment type="caution">
    <text evidence="1">The sequence shown here is derived from an EMBL/GenBank/DDBJ whole genome shotgun (WGS) entry which is preliminary data.</text>
</comment>
<dbReference type="Proteomes" id="UP000799755">
    <property type="component" value="Unassembled WGS sequence"/>
</dbReference>
<sequence length="362" mass="41230">MRKPLRRSARLNSAPGEHSEQLVSLTANKTLRETNRSTALRPKGRKRSRETEDLSSRIAIVPSAKRPRGSADVTTARPHAWPEYYFEPDTMSHLLARRKSAPSLRRKQSGSLAASSTTPSDRKPRGRKLHGQIRIGRHNGRKNPCRDILEKEQVTPDNSLFRDDVFDRTCRKLQDKHEARVVQDIARLIVPSAETLATFGAKTLEVLVESGNEGWNNSIPLTGTRPQPEYSVGFKRESFTEEQREKLSPFIGDFIAGDQSFFMATYYMYFPLLTCEVKCGTAALDIADRQNVHSMTLAMRAIVELFLLVQREDEINREILAFSVSHDHRSVRIYGPYTVIDGAKTTFYHHPIRTFDFTELEN</sequence>
<keyword evidence="2" id="KW-1185">Reference proteome</keyword>
<protein>
    <submittedName>
        <fullName evidence="1">Uncharacterized protein</fullName>
    </submittedName>
</protein>
<proteinExistence type="predicted"/>
<dbReference type="EMBL" id="MU003508">
    <property type="protein sequence ID" value="KAF2470251.1"/>
    <property type="molecule type" value="Genomic_DNA"/>
</dbReference>